<dbReference type="Gene3D" id="3.40.50.11780">
    <property type="match status" value="1"/>
</dbReference>
<dbReference type="EMBL" id="SADD01000018">
    <property type="protein sequence ID" value="RVU41440.1"/>
    <property type="molecule type" value="Genomic_DNA"/>
</dbReference>
<dbReference type="Proteomes" id="UP000282926">
    <property type="component" value="Unassembled WGS sequence"/>
</dbReference>
<feature type="compositionally biased region" description="Acidic residues" evidence="1">
    <location>
        <begin position="40"/>
        <end position="55"/>
    </location>
</feature>
<dbReference type="PANTHER" id="PTHR35861:SF1">
    <property type="entry name" value="PHAGE TAIL SHEATH PROTEIN"/>
    <property type="match status" value="1"/>
</dbReference>
<feature type="region of interest" description="Disordered" evidence="1">
    <location>
        <begin position="15"/>
        <end position="69"/>
    </location>
</feature>
<evidence type="ECO:0008006" key="4">
    <source>
        <dbReference type="Google" id="ProtNLM"/>
    </source>
</evidence>
<gene>
    <name evidence="2" type="ORF">EA187_19040</name>
</gene>
<proteinExistence type="predicted"/>
<sequence length="443" mass="47539">MAILVVSFTACSKDVPEDVGEDVGADVPPLDVGEVRDGGADVDAEAAEDAADAPDADTRSDAEVGEDAEALDPCATPVLEGEILAADISTGLFIGRSGGGSDEPSEAFIVDSYEAYAQHIGLDEAAAPEGDDPLGWAIWLFFENGGELAKVYPTGGEVPSREELARWVLPAGLLVVPGLARLENERDRAAAYTRLEEFLEREEHEHVFFIGELPRSWSVAEIGAATPEVPLDFYGDRVALYHPWLRVAVDEPAFEVGPAGAVAGVIVRTDRSRGEWAAPAGLDAVLAGVEGLDQNLSNGEMAEYAEGMVNALRVLDEEPLVWGARTRENPSNEGRYVGVRRLKSLILASVRSGTHFAAWETYEESLWTTLAQRVEGFMDELFQAGAFQGVTASQSYFVRVDATTTSVADIARGVARVQIGFAPLRAAEFYIVHIEVPVGTCRE</sequence>
<comment type="caution">
    <text evidence="2">The sequence shown here is derived from an EMBL/GenBank/DDBJ whole genome shotgun (WGS) entry which is preliminary data.</text>
</comment>
<protein>
    <recommendedName>
        <fullName evidence="4">Phage tail sheath family protein</fullName>
    </recommendedName>
</protein>
<keyword evidence="3" id="KW-1185">Reference proteome</keyword>
<accession>A0ABY0CP27</accession>
<evidence type="ECO:0000313" key="2">
    <source>
        <dbReference type="EMBL" id="RVU41440.1"/>
    </source>
</evidence>
<evidence type="ECO:0000313" key="3">
    <source>
        <dbReference type="Proteomes" id="UP000282926"/>
    </source>
</evidence>
<reference evidence="2 3" key="1">
    <citation type="submission" date="2019-01" db="EMBL/GenBank/DDBJ databases">
        <title>Lujinxingia litoralis gen. nov., sp. nov. and Lujinxingia sediminis gen. nov., sp. nov., new members in the order Bradymonadales, isolated from coastal sediment.</title>
        <authorList>
            <person name="Li C.-M."/>
        </authorList>
    </citation>
    <scope>NUCLEOTIDE SEQUENCE [LARGE SCALE GENOMIC DNA]</scope>
    <source>
        <strain evidence="2 3">SEH01</strain>
    </source>
</reference>
<dbReference type="PANTHER" id="PTHR35861">
    <property type="match status" value="1"/>
</dbReference>
<organism evidence="2 3">
    <name type="scientific">Lujinxingia sediminis</name>
    <dbReference type="NCBI Taxonomy" id="2480984"/>
    <lineage>
        <taxon>Bacteria</taxon>
        <taxon>Deltaproteobacteria</taxon>
        <taxon>Bradymonadales</taxon>
        <taxon>Lujinxingiaceae</taxon>
        <taxon>Lujinxingia</taxon>
    </lineage>
</organism>
<name>A0ABY0CP27_9DELT</name>
<dbReference type="InterPro" id="IPR052042">
    <property type="entry name" value="Tail_sheath_structural"/>
</dbReference>
<dbReference type="RefSeq" id="WP_127781311.1">
    <property type="nucleotide sequence ID" value="NZ_SADD01000018.1"/>
</dbReference>
<evidence type="ECO:0000256" key="1">
    <source>
        <dbReference type="SAM" id="MobiDB-lite"/>
    </source>
</evidence>